<proteinExistence type="predicted"/>
<dbReference type="Proteomes" id="UP000469452">
    <property type="component" value="Unassembled WGS sequence"/>
</dbReference>
<dbReference type="GO" id="GO:0008017">
    <property type="term" value="F:microtubule binding"/>
    <property type="evidence" value="ECO:0007669"/>
    <property type="project" value="InterPro"/>
</dbReference>
<dbReference type="GO" id="GO:0005874">
    <property type="term" value="C:microtubule"/>
    <property type="evidence" value="ECO:0007669"/>
    <property type="project" value="TreeGrafter"/>
</dbReference>
<protein>
    <recommendedName>
        <fullName evidence="5">Growth arrest-specific protein 8 domain-containing protein</fullName>
    </recommendedName>
</protein>
<feature type="non-terminal residue" evidence="3">
    <location>
        <position position="207"/>
    </location>
</feature>
<dbReference type="InterPro" id="IPR039308">
    <property type="entry name" value="GAS8"/>
</dbReference>
<dbReference type="PANTHER" id="PTHR31543:SF1">
    <property type="entry name" value="HECT DOMAIN-CONTAINING PROTEIN"/>
    <property type="match status" value="1"/>
</dbReference>
<gene>
    <name evidence="3" type="ORF">AaE_004855</name>
</gene>
<dbReference type="GO" id="GO:0005794">
    <property type="term" value="C:Golgi apparatus"/>
    <property type="evidence" value="ECO:0007669"/>
    <property type="project" value="TreeGrafter"/>
</dbReference>
<evidence type="ECO:0000313" key="4">
    <source>
        <dbReference type="Proteomes" id="UP000469452"/>
    </source>
</evidence>
<dbReference type="EMBL" id="VJMI01010424">
    <property type="protein sequence ID" value="KAF0755787.1"/>
    <property type="molecule type" value="Genomic_DNA"/>
</dbReference>
<dbReference type="PANTHER" id="PTHR31543">
    <property type="entry name" value="DYNEIN REGULATORY COMPLEX SUBUNIT 4"/>
    <property type="match status" value="1"/>
</dbReference>
<evidence type="ECO:0000256" key="2">
    <source>
        <dbReference type="SAM" id="MobiDB-lite"/>
    </source>
</evidence>
<dbReference type="GO" id="GO:0031267">
    <property type="term" value="F:small GTPase binding"/>
    <property type="evidence" value="ECO:0007669"/>
    <property type="project" value="InterPro"/>
</dbReference>
<reference evidence="3 4" key="1">
    <citation type="submission" date="2019-06" db="EMBL/GenBank/DDBJ databases">
        <title>Genomics analysis of Aphanomyces spp. identifies a new class of oomycete effector associated with host adaptation.</title>
        <authorList>
            <person name="Gaulin E."/>
        </authorList>
    </citation>
    <scope>NUCLEOTIDE SEQUENCE [LARGE SCALE GENOMIC DNA]</scope>
    <source>
        <strain evidence="3 4">E</strain>
    </source>
</reference>
<name>A0A6A5AQE5_APHAT</name>
<sequence length="207" mass="25163">MGPKKGKKKEKKGKKGKDGDSKEDDLSREVEAERQELIKEAKRLAERSKKEEEAFNEFQQQREKINYFWIVEKKNLEDKKAELRNKERERQDLEEKHQVEIKVYKQRVKHLLYEHQNEISSLKIGSETALKIGQDDHRTTERELKTDKRSLKLDLKEMELSHEDYLKTLKQEQDKRITVLRQEFERHAKELQQKFERKRKTFRDDLE</sequence>
<feature type="coiled-coil region" evidence="1">
    <location>
        <begin position="141"/>
        <end position="201"/>
    </location>
</feature>
<evidence type="ECO:0008006" key="5">
    <source>
        <dbReference type="Google" id="ProtNLM"/>
    </source>
</evidence>
<feature type="region of interest" description="Disordered" evidence="2">
    <location>
        <begin position="1"/>
        <end position="32"/>
    </location>
</feature>
<feature type="compositionally biased region" description="Basic and acidic residues" evidence="2">
    <location>
        <begin position="16"/>
        <end position="32"/>
    </location>
</feature>
<organism evidence="3 4">
    <name type="scientific">Aphanomyces astaci</name>
    <name type="common">Crayfish plague agent</name>
    <dbReference type="NCBI Taxonomy" id="112090"/>
    <lineage>
        <taxon>Eukaryota</taxon>
        <taxon>Sar</taxon>
        <taxon>Stramenopiles</taxon>
        <taxon>Oomycota</taxon>
        <taxon>Saprolegniomycetes</taxon>
        <taxon>Saprolegniales</taxon>
        <taxon>Verrucalvaceae</taxon>
        <taxon>Aphanomyces</taxon>
    </lineage>
</organism>
<feature type="compositionally biased region" description="Basic residues" evidence="2">
    <location>
        <begin position="1"/>
        <end position="15"/>
    </location>
</feature>
<dbReference type="AlphaFoldDB" id="A0A6A5AQE5"/>
<keyword evidence="1" id="KW-0175">Coiled coil</keyword>
<comment type="caution">
    <text evidence="3">The sequence shown here is derived from an EMBL/GenBank/DDBJ whole genome shotgun (WGS) entry which is preliminary data.</text>
</comment>
<dbReference type="VEuPathDB" id="FungiDB:H257_07402"/>
<dbReference type="GO" id="GO:0048870">
    <property type="term" value="P:cell motility"/>
    <property type="evidence" value="ECO:0007669"/>
    <property type="project" value="InterPro"/>
</dbReference>
<evidence type="ECO:0000256" key="1">
    <source>
        <dbReference type="SAM" id="Coils"/>
    </source>
</evidence>
<accession>A0A6A5AQE5</accession>
<evidence type="ECO:0000313" key="3">
    <source>
        <dbReference type="EMBL" id="KAF0755787.1"/>
    </source>
</evidence>